<evidence type="ECO:0000256" key="2">
    <source>
        <dbReference type="ARBA" id="ARBA00008767"/>
    </source>
</evidence>
<organism evidence="9 10">
    <name type="scientific">Lachancea lanzarotensis</name>
    <dbReference type="NCBI Taxonomy" id="1245769"/>
    <lineage>
        <taxon>Eukaryota</taxon>
        <taxon>Fungi</taxon>
        <taxon>Dikarya</taxon>
        <taxon>Ascomycota</taxon>
        <taxon>Saccharomycotina</taxon>
        <taxon>Saccharomycetes</taxon>
        <taxon>Saccharomycetales</taxon>
        <taxon>Saccharomycetaceae</taxon>
        <taxon>Lachancea</taxon>
    </lineage>
</organism>
<dbReference type="AlphaFoldDB" id="A0A0C7N7B4"/>
<evidence type="ECO:0000256" key="3">
    <source>
        <dbReference type="ARBA" id="ARBA00017307"/>
    </source>
</evidence>
<dbReference type="Pfam" id="PF10406">
    <property type="entry name" value="TAF8_C"/>
    <property type="match status" value="1"/>
</dbReference>
<feature type="compositionally biased region" description="Basic and acidic residues" evidence="7">
    <location>
        <begin position="537"/>
        <end position="546"/>
    </location>
</feature>
<evidence type="ECO:0000313" key="9">
    <source>
        <dbReference type="EMBL" id="CEP61315.1"/>
    </source>
</evidence>
<dbReference type="GeneID" id="34684737"/>
<protein>
    <recommendedName>
        <fullName evidence="3">Transcription initiation factor TFIID subunit 8</fullName>
    </recommendedName>
</protein>
<dbReference type="EMBL" id="LN736362">
    <property type="protein sequence ID" value="CEP61315.1"/>
    <property type="molecule type" value="Genomic_DNA"/>
</dbReference>
<evidence type="ECO:0000256" key="4">
    <source>
        <dbReference type="ARBA" id="ARBA00023015"/>
    </source>
</evidence>
<gene>
    <name evidence="9" type="ORF">LALA0_S03e00122g</name>
</gene>
<name>A0A0C7N7B4_9SACH</name>
<accession>A0A0C7N7B4</accession>
<dbReference type="GO" id="GO:0005669">
    <property type="term" value="C:transcription factor TFIID complex"/>
    <property type="evidence" value="ECO:0007669"/>
    <property type="project" value="InterPro"/>
</dbReference>
<feature type="compositionally biased region" description="Polar residues" evidence="7">
    <location>
        <begin position="524"/>
        <end position="534"/>
    </location>
</feature>
<feature type="compositionally biased region" description="Polar residues" evidence="7">
    <location>
        <begin position="549"/>
        <end position="561"/>
    </location>
</feature>
<keyword evidence="5" id="KW-0804">Transcription</keyword>
<reference evidence="9 10" key="1">
    <citation type="submission" date="2014-12" db="EMBL/GenBank/DDBJ databases">
        <authorList>
            <person name="Neuveglise Cecile"/>
        </authorList>
    </citation>
    <scope>NUCLEOTIDE SEQUENCE [LARGE SCALE GENOMIC DNA]</scope>
    <source>
        <strain evidence="9 10">CBS 12615</strain>
    </source>
</reference>
<dbReference type="HOGENOM" id="CLU_030592_0_0_1"/>
<dbReference type="Proteomes" id="UP000054304">
    <property type="component" value="Unassembled WGS sequence"/>
</dbReference>
<comment type="subcellular location">
    <subcellularLocation>
        <location evidence="1">Nucleus</location>
    </subcellularLocation>
</comment>
<evidence type="ECO:0000313" key="10">
    <source>
        <dbReference type="Proteomes" id="UP000054304"/>
    </source>
</evidence>
<feature type="compositionally biased region" description="Basic and acidic residues" evidence="7">
    <location>
        <begin position="373"/>
        <end position="397"/>
    </location>
</feature>
<keyword evidence="4" id="KW-0805">Transcription regulation</keyword>
<proteinExistence type="inferred from homology"/>
<dbReference type="STRING" id="1245769.A0A0C7N7B4"/>
<dbReference type="PANTHER" id="PTHR46469">
    <property type="entry name" value="TRANSCRIPTION INITIATION FACTOR TFIID SUBUNIT 8"/>
    <property type="match status" value="1"/>
</dbReference>
<feature type="compositionally biased region" description="Basic and acidic residues" evidence="7">
    <location>
        <begin position="488"/>
        <end position="512"/>
    </location>
</feature>
<dbReference type="CDD" id="cd00076">
    <property type="entry name" value="HFD_SF"/>
    <property type="match status" value="1"/>
</dbReference>
<keyword evidence="6" id="KW-0539">Nucleus</keyword>
<evidence type="ECO:0000256" key="1">
    <source>
        <dbReference type="ARBA" id="ARBA00004123"/>
    </source>
</evidence>
<dbReference type="InterPro" id="IPR019473">
    <property type="entry name" value="TFIID_su8_C"/>
</dbReference>
<dbReference type="RefSeq" id="XP_022627549.1">
    <property type="nucleotide sequence ID" value="XM_022773035.1"/>
</dbReference>
<evidence type="ECO:0000256" key="7">
    <source>
        <dbReference type="SAM" id="MobiDB-lite"/>
    </source>
</evidence>
<evidence type="ECO:0000256" key="6">
    <source>
        <dbReference type="ARBA" id="ARBA00023242"/>
    </source>
</evidence>
<sequence>MTNSEPDSSLQLGEFGGRVQLKHLPNLTEISNKTLEDPLRKILEKAVALQLKAINDDVSVSQLAFENLILLVEEALSSMLEDLHKVANIQRRRCISKKDLLLVIEGYNLTCADLMVEHERSRFVRSRCLDNVEKVEREGKDALHKERTPAPKEDLLRSSHPEFFDKGKGILKLVPPSVKEAKHVPKWLPEFPPDHTYRFTSLYNKPITDERQMKRKLAEESNLSEKALINLSRLSNEDSHLNVADNNELYRESQEETQLIFKQVKKSRAANVDKVNDLLRTLPQDHYNLEEYARSRVEITRRRVKDHERRLLQIQKGPFMRATQLLSPFVSQRVNCKVAEKEVRSLLHRSYVGFLKTAPLVKEQRKREIAAAEQRRIEREEQSKREREERSKMSKEFDELDLNNLNEDPFFGGLGSSDSENEPEDLDKDKQAPGQNEMQPNGGAPPSDATMLASVGEEQPPEAEKQQPNVRDTEFGSEQQELDGGETNSKDSGVDDKEGSGTENTADKDNITHEASGLIVDGNEQGNMSLMNENSSEDIKGQKPDDGNNLASSQEEVISPE</sequence>
<evidence type="ECO:0000259" key="8">
    <source>
        <dbReference type="Pfam" id="PF10406"/>
    </source>
</evidence>
<dbReference type="OrthoDB" id="2193813at2759"/>
<keyword evidence="10" id="KW-1185">Reference proteome</keyword>
<feature type="region of interest" description="Disordered" evidence="7">
    <location>
        <begin position="373"/>
        <end position="561"/>
    </location>
</feature>
<dbReference type="GO" id="GO:0006367">
    <property type="term" value="P:transcription initiation at RNA polymerase II promoter"/>
    <property type="evidence" value="ECO:0007669"/>
    <property type="project" value="TreeGrafter"/>
</dbReference>
<dbReference type="CDD" id="cd08049">
    <property type="entry name" value="TAF8"/>
    <property type="match status" value="1"/>
</dbReference>
<dbReference type="PANTHER" id="PTHR46469:SF1">
    <property type="entry name" value="TRANSCRIPTION INITIATION FACTOR TFIID SUBUNIT 8"/>
    <property type="match status" value="1"/>
</dbReference>
<comment type="similarity">
    <text evidence="2">Belongs to the TAF8 family.</text>
</comment>
<feature type="domain" description="Transcription factor TFIID subunit 8 C-terminal" evidence="8">
    <location>
        <begin position="183"/>
        <end position="231"/>
    </location>
</feature>
<evidence type="ECO:0000256" key="5">
    <source>
        <dbReference type="ARBA" id="ARBA00023163"/>
    </source>
</evidence>
<dbReference type="InterPro" id="IPR037818">
    <property type="entry name" value="TAF8"/>
</dbReference>